<dbReference type="GO" id="GO:0016491">
    <property type="term" value="F:oxidoreductase activity"/>
    <property type="evidence" value="ECO:0007669"/>
    <property type="project" value="InterPro"/>
</dbReference>
<accession>A0A318LM90</accession>
<keyword evidence="2" id="KW-0479">Metal-binding</keyword>
<dbReference type="Gene3D" id="2.40.30.10">
    <property type="entry name" value="Translation factors"/>
    <property type="match status" value="1"/>
</dbReference>
<dbReference type="Pfam" id="PF00970">
    <property type="entry name" value="FAD_binding_6"/>
    <property type="match status" value="1"/>
</dbReference>
<name>A0A318LM90_9PSEU</name>
<evidence type="ECO:0000256" key="3">
    <source>
        <dbReference type="ARBA" id="ARBA00023014"/>
    </source>
</evidence>
<dbReference type="InterPro" id="IPR001433">
    <property type="entry name" value="OxRdtase_FAD/NAD-bd"/>
</dbReference>
<dbReference type="PANTHER" id="PTHR47354">
    <property type="entry name" value="NADH OXIDOREDUCTASE HCR"/>
    <property type="match status" value="1"/>
</dbReference>
<dbReference type="InterPro" id="IPR017938">
    <property type="entry name" value="Riboflavin_synthase-like_b-brl"/>
</dbReference>
<dbReference type="EMBL" id="MASU01000005">
    <property type="protein sequence ID" value="PXY35756.1"/>
    <property type="molecule type" value="Genomic_DNA"/>
</dbReference>
<dbReference type="PRINTS" id="PR00410">
    <property type="entry name" value="PHEHYDRXLASE"/>
</dbReference>
<dbReference type="Proteomes" id="UP000247892">
    <property type="component" value="Unassembled WGS sequence"/>
</dbReference>
<reference evidence="5 6" key="1">
    <citation type="submission" date="2016-07" db="EMBL/GenBank/DDBJ databases">
        <title>Draft genome sequence of Prauserella sp. YIM 121212, isolated from alkaline soil.</title>
        <authorList>
            <person name="Ruckert C."/>
            <person name="Albersmeier A."/>
            <person name="Jiang C.-L."/>
            <person name="Jiang Y."/>
            <person name="Kalinowski J."/>
            <person name="Schneider O."/>
            <person name="Winkler A."/>
            <person name="Zotchev S.B."/>
        </authorList>
    </citation>
    <scope>NUCLEOTIDE SEQUENCE [LARGE SCALE GENOMIC DNA]</scope>
    <source>
        <strain evidence="5 6">YIM 121212</strain>
    </source>
</reference>
<dbReference type="Pfam" id="PF00175">
    <property type="entry name" value="NAD_binding_1"/>
    <property type="match status" value="1"/>
</dbReference>
<keyword evidence="6" id="KW-1185">Reference proteome</keyword>
<evidence type="ECO:0000256" key="1">
    <source>
        <dbReference type="ARBA" id="ARBA00001974"/>
    </source>
</evidence>
<evidence type="ECO:0000313" key="6">
    <source>
        <dbReference type="Proteomes" id="UP000247892"/>
    </source>
</evidence>
<dbReference type="InterPro" id="IPR017927">
    <property type="entry name" value="FAD-bd_FR_type"/>
</dbReference>
<proteinExistence type="predicted"/>
<organism evidence="5 6">
    <name type="scientific">Prauserella flavalba</name>
    <dbReference type="NCBI Taxonomy" id="1477506"/>
    <lineage>
        <taxon>Bacteria</taxon>
        <taxon>Bacillati</taxon>
        <taxon>Actinomycetota</taxon>
        <taxon>Actinomycetes</taxon>
        <taxon>Pseudonocardiales</taxon>
        <taxon>Pseudonocardiaceae</taxon>
        <taxon>Prauserella</taxon>
    </lineage>
</organism>
<sequence length="249" mass="27117">MARAAVPGGLMGRLDWRVARLAGHRDETPTARTLLLDVPGWPGHLAGQHVDVRLTAQDGYRAERPYSLAAPSGGDRVELTVQRIGDGEVSPFLTEEMRIGDPFELRGPIGGWFVWRPADPAPVLLIAGGSGIVPLRAMLRAREEVGSRAPFRLIYSVRTPEDVYYADELRTPRPGVDVRLVYTRKAPDGARTAPGRLGLAELNSHGWPAEFAPNCFVCGPTGFVETVADLLLALGHDARRVRTERFGPA</sequence>
<dbReference type="PANTHER" id="PTHR47354:SF5">
    <property type="entry name" value="PROTEIN RFBI"/>
    <property type="match status" value="1"/>
</dbReference>
<evidence type="ECO:0000256" key="2">
    <source>
        <dbReference type="ARBA" id="ARBA00022714"/>
    </source>
</evidence>
<keyword evidence="3" id="KW-0411">Iron-sulfur</keyword>
<dbReference type="CDD" id="cd06217">
    <property type="entry name" value="FNR_iron_sulfur_binding_3"/>
    <property type="match status" value="1"/>
</dbReference>
<comment type="cofactor">
    <cofactor evidence="1">
        <name>FAD</name>
        <dbReference type="ChEBI" id="CHEBI:57692"/>
    </cofactor>
</comment>
<keyword evidence="2" id="KW-0408">Iron</keyword>
<gene>
    <name evidence="5" type="ORF">BA062_09720</name>
</gene>
<dbReference type="RefSeq" id="WP_425452887.1">
    <property type="nucleotide sequence ID" value="NZ_MASU01000005.1"/>
</dbReference>
<protein>
    <submittedName>
        <fullName evidence="5">Oxidoreductase</fullName>
    </submittedName>
</protein>
<dbReference type="InterPro" id="IPR039261">
    <property type="entry name" value="FNR_nucleotide-bd"/>
</dbReference>
<keyword evidence="2" id="KW-0001">2Fe-2S</keyword>
<evidence type="ECO:0000313" key="5">
    <source>
        <dbReference type="EMBL" id="PXY35756.1"/>
    </source>
</evidence>
<dbReference type="SUPFAM" id="SSF63380">
    <property type="entry name" value="Riboflavin synthase domain-like"/>
    <property type="match status" value="1"/>
</dbReference>
<dbReference type="GO" id="GO:0051537">
    <property type="term" value="F:2 iron, 2 sulfur cluster binding"/>
    <property type="evidence" value="ECO:0007669"/>
    <property type="project" value="UniProtKB-KW"/>
</dbReference>
<evidence type="ECO:0000259" key="4">
    <source>
        <dbReference type="PROSITE" id="PS51384"/>
    </source>
</evidence>
<dbReference type="InterPro" id="IPR050415">
    <property type="entry name" value="MRET"/>
</dbReference>
<dbReference type="InterPro" id="IPR008333">
    <property type="entry name" value="Cbr1-like_FAD-bd_dom"/>
</dbReference>
<dbReference type="AlphaFoldDB" id="A0A318LM90"/>
<feature type="domain" description="FAD-binding FR-type" evidence="4">
    <location>
        <begin position="14"/>
        <end position="115"/>
    </location>
</feature>
<dbReference type="PROSITE" id="PS51384">
    <property type="entry name" value="FAD_FR"/>
    <property type="match status" value="1"/>
</dbReference>
<dbReference type="SUPFAM" id="SSF52343">
    <property type="entry name" value="Ferredoxin reductase-like, C-terminal NADP-linked domain"/>
    <property type="match status" value="1"/>
</dbReference>
<comment type="caution">
    <text evidence="5">The sequence shown here is derived from an EMBL/GenBank/DDBJ whole genome shotgun (WGS) entry which is preliminary data.</text>
</comment>
<dbReference type="Gene3D" id="3.40.50.80">
    <property type="entry name" value="Nucleotide-binding domain of ferredoxin-NADP reductase (FNR) module"/>
    <property type="match status" value="1"/>
</dbReference>